<gene>
    <name evidence="1" type="ORF">M408DRAFT_29613</name>
</gene>
<dbReference type="Proteomes" id="UP000054097">
    <property type="component" value="Unassembled WGS sequence"/>
</dbReference>
<dbReference type="OrthoDB" id="3185493at2759"/>
<dbReference type="HOGENOM" id="CLU_1129658_0_0_1"/>
<dbReference type="EMBL" id="KN824385">
    <property type="protein sequence ID" value="KIM21357.1"/>
    <property type="molecule type" value="Genomic_DNA"/>
</dbReference>
<reference evidence="1 2" key="1">
    <citation type="submission" date="2014-04" db="EMBL/GenBank/DDBJ databases">
        <authorList>
            <consortium name="DOE Joint Genome Institute"/>
            <person name="Kuo A."/>
            <person name="Zuccaro A."/>
            <person name="Kohler A."/>
            <person name="Nagy L.G."/>
            <person name="Floudas D."/>
            <person name="Copeland A."/>
            <person name="Barry K.W."/>
            <person name="Cichocki N."/>
            <person name="Veneault-Fourrey C."/>
            <person name="LaButti K."/>
            <person name="Lindquist E.A."/>
            <person name="Lipzen A."/>
            <person name="Lundell T."/>
            <person name="Morin E."/>
            <person name="Murat C."/>
            <person name="Sun H."/>
            <person name="Tunlid A."/>
            <person name="Henrissat B."/>
            <person name="Grigoriev I.V."/>
            <person name="Hibbett D.S."/>
            <person name="Martin F."/>
            <person name="Nordberg H.P."/>
            <person name="Cantor M.N."/>
            <person name="Hua S.X."/>
        </authorList>
    </citation>
    <scope>NUCLEOTIDE SEQUENCE [LARGE SCALE GENOMIC DNA]</scope>
    <source>
        <strain evidence="1 2">MAFF 305830</strain>
    </source>
</reference>
<keyword evidence="2" id="KW-1185">Reference proteome</keyword>
<evidence type="ECO:0000313" key="2">
    <source>
        <dbReference type="Proteomes" id="UP000054097"/>
    </source>
</evidence>
<reference evidence="2" key="2">
    <citation type="submission" date="2015-01" db="EMBL/GenBank/DDBJ databases">
        <title>Evolutionary Origins and Diversification of the Mycorrhizal Mutualists.</title>
        <authorList>
            <consortium name="DOE Joint Genome Institute"/>
            <consortium name="Mycorrhizal Genomics Consortium"/>
            <person name="Kohler A."/>
            <person name="Kuo A."/>
            <person name="Nagy L.G."/>
            <person name="Floudas D."/>
            <person name="Copeland A."/>
            <person name="Barry K.W."/>
            <person name="Cichocki N."/>
            <person name="Veneault-Fourrey C."/>
            <person name="LaButti K."/>
            <person name="Lindquist E.A."/>
            <person name="Lipzen A."/>
            <person name="Lundell T."/>
            <person name="Morin E."/>
            <person name="Murat C."/>
            <person name="Riley R."/>
            <person name="Ohm R."/>
            <person name="Sun H."/>
            <person name="Tunlid A."/>
            <person name="Henrissat B."/>
            <person name="Grigoriev I.V."/>
            <person name="Hibbett D.S."/>
            <person name="Martin F."/>
        </authorList>
    </citation>
    <scope>NUCLEOTIDE SEQUENCE [LARGE SCALE GENOMIC DNA]</scope>
    <source>
        <strain evidence="2">MAFF 305830</strain>
    </source>
</reference>
<accession>A0A0C2WVC9</accession>
<protein>
    <submittedName>
        <fullName evidence="1">Uncharacterized protein</fullName>
    </submittedName>
</protein>
<dbReference type="AlphaFoldDB" id="A0A0C2WVC9"/>
<proteinExistence type="predicted"/>
<evidence type="ECO:0000313" key="1">
    <source>
        <dbReference type="EMBL" id="KIM21357.1"/>
    </source>
</evidence>
<sequence>MELRFKRFENPHNGIFETQRASTLGGHNQNEVHVPVQDPVSNTDIRTFNEYFERNGFLFEGSTKARKGKSKSSPVEFETFRLISSRLAPQPISLRIPLPSIRTQSPAIQDTTGERRQRRLQAQQAAVDAIAINDTNRCFTKPVTKTFGATSSDQPIVALVVTGDTTHPTKTKVPIIQAADLSVMSTKKKRKRFKAKPPRLRPAFFRPDSFMGPRATGYAYGYRGSWMVKDPSKPKYFAIHAKDSDK</sequence>
<organism evidence="1 2">
    <name type="scientific">Serendipita vermifera MAFF 305830</name>
    <dbReference type="NCBI Taxonomy" id="933852"/>
    <lineage>
        <taxon>Eukaryota</taxon>
        <taxon>Fungi</taxon>
        <taxon>Dikarya</taxon>
        <taxon>Basidiomycota</taxon>
        <taxon>Agaricomycotina</taxon>
        <taxon>Agaricomycetes</taxon>
        <taxon>Sebacinales</taxon>
        <taxon>Serendipitaceae</taxon>
        <taxon>Serendipita</taxon>
    </lineage>
</organism>
<name>A0A0C2WVC9_SERVB</name>